<evidence type="ECO:0000313" key="3">
    <source>
        <dbReference type="Proteomes" id="UP000001646"/>
    </source>
</evidence>
<reference evidence="2" key="1">
    <citation type="submission" date="2009-12" db="EMBL/GenBank/DDBJ databases">
        <title>The Genome Sequence of Anolis carolinensis (Green Anole Lizard).</title>
        <authorList>
            <consortium name="The Genome Sequencing Platform"/>
            <person name="Di Palma F."/>
            <person name="Alfoldi J."/>
            <person name="Heiman D."/>
            <person name="Young S."/>
            <person name="Grabherr M."/>
            <person name="Johnson J."/>
            <person name="Lander E.S."/>
            <person name="Lindblad-Toh K."/>
        </authorList>
    </citation>
    <scope>NUCLEOTIDE SEQUENCE [LARGE SCALE GENOMIC DNA]</scope>
    <source>
        <strain evidence="2">JBL SC #1</strain>
    </source>
</reference>
<reference evidence="2" key="2">
    <citation type="submission" date="2025-08" db="UniProtKB">
        <authorList>
            <consortium name="Ensembl"/>
        </authorList>
    </citation>
    <scope>IDENTIFICATION</scope>
</reference>
<dbReference type="PROSITE" id="PS50805">
    <property type="entry name" value="KRAB"/>
    <property type="match status" value="1"/>
</dbReference>
<dbReference type="CDD" id="cd07765">
    <property type="entry name" value="KRAB_A-box"/>
    <property type="match status" value="1"/>
</dbReference>
<dbReference type="Proteomes" id="UP000001646">
    <property type="component" value="Unplaced"/>
</dbReference>
<dbReference type="GO" id="GO:0006355">
    <property type="term" value="P:regulation of DNA-templated transcription"/>
    <property type="evidence" value="ECO:0007669"/>
    <property type="project" value="InterPro"/>
</dbReference>
<evidence type="ECO:0000313" key="2">
    <source>
        <dbReference type="Ensembl" id="ENSACAP00000036589.1"/>
    </source>
</evidence>
<dbReference type="Ensembl" id="ENSACAT00000054966.1">
    <property type="protein sequence ID" value="ENSACAP00000036589.1"/>
    <property type="gene ID" value="ENSACAG00000040835.1"/>
</dbReference>
<dbReference type="Pfam" id="PF01352">
    <property type="entry name" value="KRAB"/>
    <property type="match status" value="1"/>
</dbReference>
<dbReference type="GeneTree" id="ENSGT01150000289158"/>
<dbReference type="SUPFAM" id="SSF109640">
    <property type="entry name" value="KRAB domain (Kruppel-associated box)"/>
    <property type="match status" value="1"/>
</dbReference>
<reference evidence="2" key="3">
    <citation type="submission" date="2025-09" db="UniProtKB">
        <authorList>
            <consortium name="Ensembl"/>
        </authorList>
    </citation>
    <scope>IDENTIFICATION</scope>
</reference>
<proteinExistence type="predicted"/>
<feature type="domain" description="KRAB" evidence="1">
    <location>
        <begin position="28"/>
        <end position="110"/>
    </location>
</feature>
<dbReference type="Gene3D" id="6.10.140.140">
    <property type="match status" value="1"/>
</dbReference>
<evidence type="ECO:0000259" key="1">
    <source>
        <dbReference type="PROSITE" id="PS50805"/>
    </source>
</evidence>
<organism evidence="2 3">
    <name type="scientific">Anolis carolinensis</name>
    <name type="common">Green anole</name>
    <name type="synonym">American chameleon</name>
    <dbReference type="NCBI Taxonomy" id="28377"/>
    <lineage>
        <taxon>Eukaryota</taxon>
        <taxon>Metazoa</taxon>
        <taxon>Chordata</taxon>
        <taxon>Craniata</taxon>
        <taxon>Vertebrata</taxon>
        <taxon>Euteleostomi</taxon>
        <taxon>Lepidosauria</taxon>
        <taxon>Squamata</taxon>
        <taxon>Bifurcata</taxon>
        <taxon>Unidentata</taxon>
        <taxon>Episquamata</taxon>
        <taxon>Toxicofera</taxon>
        <taxon>Iguania</taxon>
        <taxon>Dactyloidae</taxon>
        <taxon>Anolis</taxon>
    </lineage>
</organism>
<dbReference type="PANTHER" id="PTHR23232">
    <property type="entry name" value="KRAB DOMAIN C2H2 ZINC FINGER"/>
    <property type="match status" value="1"/>
</dbReference>
<name>A0A803TMZ9_ANOCA</name>
<dbReference type="PANTHER" id="PTHR23232:SF142">
    <property type="entry name" value="GASTRULA ZINC FINGER PROTEIN XLCGF57.1-LIKE-RELATED"/>
    <property type="match status" value="1"/>
</dbReference>
<dbReference type="AlphaFoldDB" id="A0A803TMZ9"/>
<dbReference type="InterPro" id="IPR001909">
    <property type="entry name" value="KRAB"/>
</dbReference>
<dbReference type="InterPro" id="IPR036051">
    <property type="entry name" value="KRAB_dom_sf"/>
</dbReference>
<accession>A0A803TMZ9</accession>
<dbReference type="SMART" id="SM00349">
    <property type="entry name" value="KRAB"/>
    <property type="match status" value="1"/>
</dbReference>
<sequence length="162" mass="17986">MEKRPFICLYYQGWCSTASLFSPPSEMVSFEEVAVYFSQAEWALLNLYQRAVYREVMMENYGNVVSLGKQHPLGELEAPKNLGPPFQVFRTPTSTIPNSLRHMTYRQTIEAISHFPASGFMRVCSIPATGGAAASPSTCDTKSLMVVLSRSFPPAVGSFMVL</sequence>
<keyword evidence="3" id="KW-1185">Reference proteome</keyword>
<dbReference type="InParanoid" id="A0A803TMZ9"/>
<dbReference type="InterPro" id="IPR050169">
    <property type="entry name" value="Krueppel_C2H2_ZnF"/>
</dbReference>
<protein>
    <recommendedName>
        <fullName evidence="1">KRAB domain-containing protein</fullName>
    </recommendedName>
</protein>